<dbReference type="GO" id="GO:0071555">
    <property type="term" value="P:cell wall organization"/>
    <property type="evidence" value="ECO:0007669"/>
    <property type="project" value="UniProtKB-KW"/>
</dbReference>
<feature type="domain" description="Mur ligase central" evidence="15">
    <location>
        <begin position="129"/>
        <end position="330"/>
    </location>
</feature>
<dbReference type="NCBIfam" id="NF001126">
    <property type="entry name" value="PRK00139.1-4"/>
    <property type="match status" value="1"/>
</dbReference>
<dbReference type="GO" id="GO:0051301">
    <property type="term" value="P:cell division"/>
    <property type="evidence" value="ECO:0007669"/>
    <property type="project" value="UniProtKB-KW"/>
</dbReference>
<dbReference type="GO" id="GO:0009252">
    <property type="term" value="P:peptidoglycan biosynthetic process"/>
    <property type="evidence" value="ECO:0007669"/>
    <property type="project" value="UniProtKB-UniRule"/>
</dbReference>
<dbReference type="InterPro" id="IPR036565">
    <property type="entry name" value="Mur-like_cat_sf"/>
</dbReference>
<feature type="binding site" evidence="11">
    <location>
        <position position="202"/>
    </location>
    <ligand>
        <name>UDP-N-acetyl-alpha-D-muramoyl-L-alanyl-D-glutamate</name>
        <dbReference type="ChEBI" id="CHEBI:83900"/>
    </ligand>
</feature>
<dbReference type="GO" id="GO:0004326">
    <property type="term" value="F:tetrahydrofolylpolyglutamate synthase activity"/>
    <property type="evidence" value="ECO:0007669"/>
    <property type="project" value="InterPro"/>
</dbReference>
<dbReference type="SUPFAM" id="SSF63418">
    <property type="entry name" value="MurE/MurF N-terminal domain"/>
    <property type="match status" value="1"/>
</dbReference>
<comment type="catalytic activity">
    <reaction evidence="11">
        <text>UDP-N-acetyl-alpha-D-muramoyl-L-alanyl-D-glutamate + meso-2,6-diaminopimelate + ATP = UDP-N-acetyl-alpha-D-muramoyl-L-alanyl-gamma-D-glutamyl-meso-2,6-diaminopimelate + ADP + phosphate + H(+)</text>
        <dbReference type="Rhea" id="RHEA:23676"/>
        <dbReference type="ChEBI" id="CHEBI:15378"/>
        <dbReference type="ChEBI" id="CHEBI:30616"/>
        <dbReference type="ChEBI" id="CHEBI:43474"/>
        <dbReference type="ChEBI" id="CHEBI:57791"/>
        <dbReference type="ChEBI" id="CHEBI:83900"/>
        <dbReference type="ChEBI" id="CHEBI:83905"/>
        <dbReference type="ChEBI" id="CHEBI:456216"/>
        <dbReference type="EC" id="6.3.2.13"/>
    </reaction>
</comment>
<dbReference type="InterPro" id="IPR005761">
    <property type="entry name" value="UDP-N-AcMur-Glu-dNH2Pim_ligase"/>
</dbReference>
<comment type="cofactor">
    <cofactor evidence="11">
        <name>Mg(2+)</name>
        <dbReference type="ChEBI" id="CHEBI:18420"/>
    </cofactor>
</comment>
<protein>
    <recommendedName>
        <fullName evidence="11">UDP-N-acetylmuramoyl-L-alanyl-D-glutamate--2,6-diaminopimelate ligase</fullName>
        <ecNumber evidence="11">6.3.2.13</ecNumber>
    </recommendedName>
    <alternativeName>
        <fullName evidence="11">Meso-A2pm-adding enzyme</fullName>
    </alternativeName>
    <alternativeName>
        <fullName evidence="11">Meso-diaminopimelate-adding enzyme</fullName>
    </alternativeName>
    <alternativeName>
        <fullName evidence="11">UDP-MurNAc-L-Ala-D-Glu:meso-diaminopimelate ligase</fullName>
    </alternativeName>
    <alternativeName>
        <fullName evidence="11">UDP-MurNAc-tripeptide synthetase</fullName>
    </alternativeName>
    <alternativeName>
        <fullName evidence="11">UDP-N-acetylmuramyl-tripeptide synthetase</fullName>
    </alternativeName>
</protein>
<dbReference type="InterPro" id="IPR004101">
    <property type="entry name" value="Mur_ligase_C"/>
</dbReference>
<dbReference type="eggNOG" id="COG0769">
    <property type="taxonomic scope" value="Bacteria"/>
</dbReference>
<keyword evidence="3 11" id="KW-0436">Ligase</keyword>
<evidence type="ECO:0000256" key="10">
    <source>
        <dbReference type="ARBA" id="ARBA00023316"/>
    </source>
</evidence>
<comment type="function">
    <text evidence="11">Catalyzes the addition of meso-diaminopimelic acid to the nucleotide precursor UDP-N-acetylmuramoyl-L-alanyl-D-glutamate (UMAG) in the biosynthesis of bacterial cell-wall peptidoglycan.</text>
</comment>
<comment type="subcellular location">
    <subcellularLocation>
        <location evidence="11 12">Cytoplasm</location>
    </subcellularLocation>
</comment>
<evidence type="ECO:0000256" key="3">
    <source>
        <dbReference type="ARBA" id="ARBA00022598"/>
    </source>
</evidence>
<proteinExistence type="inferred from homology"/>
<dbReference type="GO" id="GO:0008765">
    <property type="term" value="F:UDP-N-acetylmuramoylalanyl-D-glutamate-2,6-diaminopimelate ligase activity"/>
    <property type="evidence" value="ECO:0007669"/>
    <property type="project" value="UniProtKB-UniRule"/>
</dbReference>
<evidence type="ECO:0000256" key="2">
    <source>
        <dbReference type="ARBA" id="ARBA00022490"/>
    </source>
</evidence>
<dbReference type="RefSeq" id="WP_006890672.1">
    <property type="nucleotide sequence ID" value="NZ_JH109152.1"/>
</dbReference>
<dbReference type="EMBL" id="JH109152">
    <property type="protein sequence ID" value="EGW22704.1"/>
    <property type="molecule type" value="Genomic_DNA"/>
</dbReference>
<keyword evidence="8 11" id="KW-0573">Peptidoglycan synthesis</keyword>
<dbReference type="InterPro" id="IPR013221">
    <property type="entry name" value="Mur_ligase_cen"/>
</dbReference>
<dbReference type="NCBIfam" id="TIGR01085">
    <property type="entry name" value="murE"/>
    <property type="match status" value="1"/>
</dbReference>
<dbReference type="PANTHER" id="PTHR23135">
    <property type="entry name" value="MUR LIGASE FAMILY MEMBER"/>
    <property type="match status" value="1"/>
</dbReference>
<accession>G3IUA6</accession>
<dbReference type="GO" id="GO:0005524">
    <property type="term" value="F:ATP binding"/>
    <property type="evidence" value="ECO:0007669"/>
    <property type="project" value="UniProtKB-UniRule"/>
</dbReference>
<feature type="modified residue" description="N6-carboxylysine" evidence="11">
    <location>
        <position position="236"/>
    </location>
</feature>
<evidence type="ECO:0000256" key="11">
    <source>
        <dbReference type="HAMAP-Rule" id="MF_00208"/>
    </source>
</evidence>
<dbReference type="HAMAP" id="MF_00208">
    <property type="entry name" value="MurE"/>
    <property type="match status" value="1"/>
</dbReference>
<gene>
    <name evidence="11" type="primary">murE</name>
    <name evidence="16" type="ORF">Mettu_1528</name>
</gene>
<dbReference type="GO" id="GO:0005737">
    <property type="term" value="C:cytoplasm"/>
    <property type="evidence" value="ECO:0007669"/>
    <property type="project" value="UniProtKB-SubCell"/>
</dbReference>
<organism evidence="16 17">
    <name type="scientific">Methylobacter tundripaludum (strain ATCC BAA-1195 / DSM 17260 / SV96)</name>
    <dbReference type="NCBI Taxonomy" id="697282"/>
    <lineage>
        <taxon>Bacteria</taxon>
        <taxon>Pseudomonadati</taxon>
        <taxon>Pseudomonadota</taxon>
        <taxon>Gammaproteobacteria</taxon>
        <taxon>Methylococcales</taxon>
        <taxon>Methylococcaceae</taxon>
        <taxon>Methylobacter</taxon>
    </lineage>
</organism>
<evidence type="ECO:0000313" key="17">
    <source>
        <dbReference type="Proteomes" id="UP000004664"/>
    </source>
</evidence>
<feature type="short sequence motif" description="Meso-diaminopimelate recognition motif" evidence="11">
    <location>
        <begin position="426"/>
        <end position="429"/>
    </location>
</feature>
<dbReference type="UniPathway" id="UPA00219"/>
<keyword evidence="5 11" id="KW-0547">Nucleotide-binding</keyword>
<comment type="pathway">
    <text evidence="11 12">Cell wall biogenesis; peptidoglycan biosynthesis.</text>
</comment>
<keyword evidence="2 11" id="KW-0963">Cytoplasm</keyword>
<feature type="binding site" evidence="11">
    <location>
        <position position="40"/>
    </location>
    <ligand>
        <name>UDP-N-acetyl-alpha-D-muramoyl-L-alanyl-D-glutamate</name>
        <dbReference type="ChEBI" id="CHEBI:83900"/>
    </ligand>
</feature>
<keyword evidence="6 11" id="KW-0067">ATP-binding</keyword>
<feature type="binding site" evidence="11">
    <location>
        <position position="168"/>
    </location>
    <ligand>
        <name>UDP-N-acetyl-alpha-D-muramoyl-L-alanyl-D-glutamate</name>
        <dbReference type="ChEBI" id="CHEBI:83900"/>
    </ligand>
</feature>
<keyword evidence="10 11" id="KW-0961">Cell wall biogenesis/degradation</keyword>
<evidence type="ECO:0000313" key="16">
    <source>
        <dbReference type="EMBL" id="EGW22704.1"/>
    </source>
</evidence>
<dbReference type="NCBIfam" id="NF001124">
    <property type="entry name" value="PRK00139.1-2"/>
    <property type="match status" value="1"/>
</dbReference>
<dbReference type="InterPro" id="IPR018109">
    <property type="entry name" value="Folylpolyglutamate_synth_CS"/>
</dbReference>
<feature type="binding site" evidence="11">
    <location>
        <position position="493"/>
    </location>
    <ligand>
        <name>meso-2,6-diaminopimelate</name>
        <dbReference type="ChEBI" id="CHEBI:57791"/>
    </ligand>
</feature>
<evidence type="ECO:0000256" key="5">
    <source>
        <dbReference type="ARBA" id="ARBA00022741"/>
    </source>
</evidence>
<name>G3IUA6_METTV</name>
<keyword evidence="7 11" id="KW-0133">Cell shape</keyword>
<dbReference type="Pfam" id="PF02875">
    <property type="entry name" value="Mur_ligase_C"/>
    <property type="match status" value="1"/>
</dbReference>
<evidence type="ECO:0000259" key="14">
    <source>
        <dbReference type="Pfam" id="PF02875"/>
    </source>
</evidence>
<dbReference type="Pfam" id="PF08245">
    <property type="entry name" value="Mur_ligase_M"/>
    <property type="match status" value="1"/>
</dbReference>
<reference evidence="16 17" key="1">
    <citation type="submission" date="2011-06" db="EMBL/GenBank/DDBJ databases">
        <title>Genomic sequence of Methylobacter tundripaludum SV96.</title>
        <authorList>
            <consortium name="US DOE Joint Genome Institute"/>
            <person name="Lucas S."/>
            <person name="Han J."/>
            <person name="Lapidus A."/>
            <person name="Cheng J.-F."/>
            <person name="Goodwin L."/>
            <person name="Pitluck S."/>
            <person name="Held B."/>
            <person name="Detter J.C."/>
            <person name="Han C."/>
            <person name="Tapia R."/>
            <person name="Land M."/>
            <person name="Hauser L."/>
            <person name="Kyrpides N."/>
            <person name="Ivanova N."/>
            <person name="Ovchinnikova G."/>
            <person name="Pagani I."/>
            <person name="Klotz M.G."/>
            <person name="Dispirito A.A."/>
            <person name="Murrell J.C."/>
            <person name="Dunfield P."/>
            <person name="Kalyuzhnaya M.G."/>
            <person name="Svenning M."/>
            <person name="Trotsenko Y.A."/>
            <person name="Stein L.Y."/>
            <person name="Woyke T."/>
        </authorList>
    </citation>
    <scope>NUCLEOTIDE SEQUENCE [LARGE SCALE GENOMIC DNA]</scope>
    <source>
        <strain evidence="17">ATCC BAA-1195 / DSM 17260 / SV96</strain>
    </source>
</reference>
<dbReference type="Gene3D" id="3.40.1390.10">
    <property type="entry name" value="MurE/MurF, N-terminal domain"/>
    <property type="match status" value="1"/>
</dbReference>
<dbReference type="GO" id="GO:0008360">
    <property type="term" value="P:regulation of cell shape"/>
    <property type="evidence" value="ECO:0007669"/>
    <property type="project" value="UniProtKB-KW"/>
</dbReference>
<dbReference type="InterPro" id="IPR000713">
    <property type="entry name" value="Mur_ligase_N"/>
</dbReference>
<evidence type="ECO:0000256" key="1">
    <source>
        <dbReference type="ARBA" id="ARBA00005898"/>
    </source>
</evidence>
<keyword evidence="9 11" id="KW-0131">Cell cycle</keyword>
<dbReference type="PANTHER" id="PTHR23135:SF4">
    <property type="entry name" value="UDP-N-ACETYLMURAMOYL-L-ALANYL-D-GLUTAMATE--2,6-DIAMINOPIMELATE LIGASE MURE HOMOLOG, CHLOROPLASTIC"/>
    <property type="match status" value="1"/>
</dbReference>
<dbReference type="EC" id="6.3.2.13" evidence="11"/>
<evidence type="ECO:0000256" key="9">
    <source>
        <dbReference type="ARBA" id="ARBA00023306"/>
    </source>
</evidence>
<feature type="binding site" evidence="11">
    <location>
        <begin position="131"/>
        <end position="137"/>
    </location>
    <ligand>
        <name>ATP</name>
        <dbReference type="ChEBI" id="CHEBI:30616"/>
    </ligand>
</feature>
<comment type="caution">
    <text evidence="11">Lacks conserved residue(s) required for the propagation of feature annotation.</text>
</comment>
<dbReference type="SUPFAM" id="SSF53623">
    <property type="entry name" value="MurD-like peptide ligases, catalytic domain"/>
    <property type="match status" value="1"/>
</dbReference>
<keyword evidence="17" id="KW-1185">Reference proteome</keyword>
<dbReference type="STRING" id="697282.Mettu_1528"/>
<keyword evidence="4 11" id="KW-0132">Cell division</keyword>
<feature type="binding site" evidence="11">
    <location>
        <position position="402"/>
    </location>
    <ligand>
        <name>meso-2,6-diaminopimelate</name>
        <dbReference type="ChEBI" id="CHEBI:57791"/>
    </ligand>
</feature>
<dbReference type="InterPro" id="IPR036615">
    <property type="entry name" value="Mur_ligase_C_dom_sf"/>
</dbReference>
<dbReference type="AlphaFoldDB" id="G3IUA6"/>
<dbReference type="HOGENOM" id="CLU_022291_3_2_6"/>
<feature type="binding site" evidence="11">
    <location>
        <begin position="169"/>
        <end position="170"/>
    </location>
    <ligand>
        <name>UDP-N-acetyl-alpha-D-muramoyl-L-alanyl-D-glutamate</name>
        <dbReference type="ChEBI" id="CHEBI:83900"/>
    </ligand>
</feature>
<evidence type="ECO:0000256" key="7">
    <source>
        <dbReference type="ARBA" id="ARBA00022960"/>
    </source>
</evidence>
<dbReference type="Gene3D" id="3.90.190.20">
    <property type="entry name" value="Mur ligase, C-terminal domain"/>
    <property type="match status" value="1"/>
</dbReference>
<dbReference type="PROSITE" id="PS01011">
    <property type="entry name" value="FOLYLPOLYGLU_SYNT_1"/>
    <property type="match status" value="1"/>
</dbReference>
<dbReference type="InterPro" id="IPR035911">
    <property type="entry name" value="MurE/MurF_N"/>
</dbReference>
<evidence type="ECO:0000256" key="6">
    <source>
        <dbReference type="ARBA" id="ARBA00022840"/>
    </source>
</evidence>
<comment type="similarity">
    <text evidence="1 11">Belongs to the MurCDEF family. MurE subfamily.</text>
</comment>
<dbReference type="Pfam" id="PF01225">
    <property type="entry name" value="Mur_ligase"/>
    <property type="match status" value="1"/>
</dbReference>
<feature type="binding site" evidence="11">
    <location>
        <position position="196"/>
    </location>
    <ligand>
        <name>UDP-N-acetyl-alpha-D-muramoyl-L-alanyl-D-glutamate</name>
        <dbReference type="ChEBI" id="CHEBI:83900"/>
    </ligand>
</feature>
<evidence type="ECO:0000256" key="4">
    <source>
        <dbReference type="ARBA" id="ARBA00022618"/>
    </source>
</evidence>
<dbReference type="GO" id="GO:0000287">
    <property type="term" value="F:magnesium ion binding"/>
    <property type="evidence" value="ECO:0007669"/>
    <property type="project" value="UniProtKB-UniRule"/>
</dbReference>
<dbReference type="Proteomes" id="UP000004664">
    <property type="component" value="Unassembled WGS sequence"/>
</dbReference>
<dbReference type="SUPFAM" id="SSF53244">
    <property type="entry name" value="MurD-like peptide ligases, peptide-binding domain"/>
    <property type="match status" value="1"/>
</dbReference>
<evidence type="ECO:0000256" key="12">
    <source>
        <dbReference type="RuleBase" id="RU004135"/>
    </source>
</evidence>
<evidence type="ECO:0000259" key="13">
    <source>
        <dbReference type="Pfam" id="PF01225"/>
    </source>
</evidence>
<dbReference type="Gene3D" id="3.40.1190.10">
    <property type="entry name" value="Mur-like, catalytic domain"/>
    <property type="match status" value="1"/>
</dbReference>
<feature type="domain" description="Mur ligase N-terminal catalytic" evidence="13">
    <location>
        <begin position="33"/>
        <end position="117"/>
    </location>
</feature>
<feature type="binding site" evidence="11">
    <location>
        <position position="204"/>
    </location>
    <ligand>
        <name>UDP-N-acetyl-alpha-D-muramoyl-L-alanyl-D-glutamate</name>
        <dbReference type="ChEBI" id="CHEBI:83900"/>
    </ligand>
</feature>
<evidence type="ECO:0000256" key="8">
    <source>
        <dbReference type="ARBA" id="ARBA00022984"/>
    </source>
</evidence>
<feature type="domain" description="Mur ligase C-terminal" evidence="14">
    <location>
        <begin position="353"/>
        <end position="495"/>
    </location>
</feature>
<evidence type="ECO:0000259" key="15">
    <source>
        <dbReference type="Pfam" id="PF08245"/>
    </source>
</evidence>
<feature type="binding site" evidence="11">
    <location>
        <position position="497"/>
    </location>
    <ligand>
        <name>meso-2,6-diaminopimelate</name>
        <dbReference type="ChEBI" id="CHEBI:57791"/>
    </ligand>
</feature>
<comment type="PTM">
    <text evidence="11">Carboxylation is probably crucial for Mg(2+) binding and, consequently, for the gamma-phosphate positioning of ATP.</text>
</comment>
<feature type="binding site" evidence="11">
    <location>
        <position position="38"/>
    </location>
    <ligand>
        <name>UDP-N-acetyl-alpha-D-muramoyl-L-alanyl-D-glutamate</name>
        <dbReference type="ChEBI" id="CHEBI:83900"/>
    </ligand>
</feature>
<feature type="binding site" evidence="11">
    <location>
        <begin position="426"/>
        <end position="429"/>
    </location>
    <ligand>
        <name>meso-2,6-diaminopimelate</name>
        <dbReference type="ChEBI" id="CHEBI:57791"/>
    </ligand>
</feature>
<keyword evidence="11" id="KW-0460">Magnesium</keyword>
<sequence length="538" mass="58288">MTTGLNDQRSGVLRLKDLLTGLATFLDQDDIPVAGLVLDSRELVCGDVFVALAGAKQHGLAHVEQAVNNGACAVIFDPAGNGRQLAEAFRCDSSTPVPMIAVENLGLKLGELAARFYCDPSQFMTVIGITGTNGKTSCSQFLSQMLDDCGIIGTLGWGEWDKLNKTLNTTPDALAIQKILAELLKDKKRTVAMEVSSHGLEQGRVNGVTFKGAVFTNISRDHLDYHGTMDAYVQAKLALLKQPGLAFAAVNLDDGYSERVIAAVPESVQLWQFSVKGKTADSGECVSAENILHKTDGIEFDVRFRDELQRVQVPLFGDFNVENVLAVLTVMLAMEVSLQEAVKKLAGIKPVNGRMERFGAETDPMIFVDYAHTPDALDKVLSSLRKHCKQALWVVFGCGGNRDTGKRPQMGKIAEQWADHVVITDDNPRYENGLDIVNDILAGCSSTAKDGGSVATDMEPVRPAKVEVIQNREQAIQKVVASAAKNDCIVIAGKGHEQYQESNGVCVPFSDRQVVIDALDRRKVLGNCSCIHAIEGER</sequence>